<reference evidence="2 3" key="1">
    <citation type="submission" date="2019-04" db="EMBL/GenBank/DDBJ databases">
        <authorList>
            <person name="Grouzdev D.S."/>
            <person name="Nazina T.N."/>
        </authorList>
    </citation>
    <scope>NUCLEOTIDE SEQUENCE [LARGE SCALE GENOMIC DNA]</scope>
    <source>
        <strain evidence="2 3">SHC 3-19</strain>
    </source>
</reference>
<dbReference type="Gene3D" id="3.10.180.10">
    <property type="entry name" value="2,3-Dihydroxybiphenyl 1,2-Dioxygenase, domain 1"/>
    <property type="match status" value="1"/>
</dbReference>
<comment type="caution">
    <text evidence="2">The sequence shown here is derived from an EMBL/GenBank/DDBJ whole genome shotgun (WGS) entry which is preliminary data.</text>
</comment>
<dbReference type="AlphaFoldDB" id="A0A5R9PK44"/>
<keyword evidence="3" id="KW-1185">Reference proteome</keyword>
<dbReference type="RefSeq" id="WP_138347534.1">
    <property type="nucleotide sequence ID" value="NZ_SROY01000001.1"/>
</dbReference>
<dbReference type="EMBL" id="SROY01000001">
    <property type="protein sequence ID" value="TLX23108.1"/>
    <property type="molecule type" value="Genomic_DNA"/>
</dbReference>
<keyword evidence="2" id="KW-0560">Oxidoreductase</keyword>
<protein>
    <submittedName>
        <fullName evidence="2">Glyoxalase/bleomycin resistance/extradiol dioxygenase family protein</fullName>
    </submittedName>
</protein>
<gene>
    <name evidence="2" type="ORF">E5S66_03540</name>
</gene>
<evidence type="ECO:0000313" key="2">
    <source>
        <dbReference type="EMBL" id="TLX23108.1"/>
    </source>
</evidence>
<dbReference type="PANTHER" id="PTHR36503:SF2">
    <property type="entry name" value="BLR2408 PROTEIN"/>
    <property type="match status" value="1"/>
</dbReference>
<name>A0A5R9PK44_9GAMM</name>
<dbReference type="InterPro" id="IPR053863">
    <property type="entry name" value="Glyoxy/Ble-like_N"/>
</dbReference>
<dbReference type="InterPro" id="IPR029068">
    <property type="entry name" value="Glyas_Bleomycin-R_OHBP_Dase"/>
</dbReference>
<accession>A0A5R9PK44</accession>
<dbReference type="PANTHER" id="PTHR36503">
    <property type="entry name" value="BLR2520 PROTEIN"/>
    <property type="match status" value="1"/>
</dbReference>
<organism evidence="2 3">
    <name type="scientific">Thermomonas fusca</name>
    <dbReference type="NCBI Taxonomy" id="215690"/>
    <lineage>
        <taxon>Bacteria</taxon>
        <taxon>Pseudomonadati</taxon>
        <taxon>Pseudomonadota</taxon>
        <taxon>Gammaproteobacteria</taxon>
        <taxon>Lysobacterales</taxon>
        <taxon>Lysobacteraceae</taxon>
        <taxon>Thermomonas</taxon>
    </lineage>
</organism>
<sequence length="135" mass="14952">MPRNLYVTLPVKDLDRSVDFFEALGFSFNPDFTSENGAALVINDRTSVMLVGESFFSTLSKVPITDPRKATEALFSLSLDSREQVDALVRKAIAAGATEGHAPEDLGFMYSWAFVDLDGHQWGVFHMDMSQMPAQ</sequence>
<feature type="domain" description="VOC" evidence="1">
    <location>
        <begin position="3"/>
        <end position="127"/>
    </location>
</feature>
<dbReference type="Pfam" id="PF22677">
    <property type="entry name" value="Ble-like_N"/>
    <property type="match status" value="1"/>
</dbReference>
<keyword evidence="2" id="KW-0223">Dioxygenase</keyword>
<dbReference type="PROSITE" id="PS51819">
    <property type="entry name" value="VOC"/>
    <property type="match status" value="1"/>
</dbReference>
<dbReference type="GO" id="GO:0051213">
    <property type="term" value="F:dioxygenase activity"/>
    <property type="evidence" value="ECO:0007669"/>
    <property type="project" value="UniProtKB-KW"/>
</dbReference>
<evidence type="ECO:0000259" key="1">
    <source>
        <dbReference type="PROSITE" id="PS51819"/>
    </source>
</evidence>
<dbReference type="Proteomes" id="UP000308508">
    <property type="component" value="Unassembled WGS sequence"/>
</dbReference>
<proteinExistence type="predicted"/>
<dbReference type="InterPro" id="IPR037523">
    <property type="entry name" value="VOC_core"/>
</dbReference>
<dbReference type="SUPFAM" id="SSF54593">
    <property type="entry name" value="Glyoxalase/Bleomycin resistance protein/Dihydroxybiphenyl dioxygenase"/>
    <property type="match status" value="1"/>
</dbReference>
<evidence type="ECO:0000313" key="3">
    <source>
        <dbReference type="Proteomes" id="UP000308508"/>
    </source>
</evidence>